<evidence type="ECO:0000256" key="6">
    <source>
        <dbReference type="ARBA" id="ARBA00012487"/>
    </source>
</evidence>
<evidence type="ECO:0000256" key="3">
    <source>
        <dbReference type="ARBA" id="ARBA00005119"/>
    </source>
</evidence>
<feature type="transmembrane region" description="Helical" evidence="19">
    <location>
        <begin position="57"/>
        <end position="73"/>
    </location>
</feature>
<dbReference type="HOGENOM" id="CLU_037294_2_1_9"/>
<comment type="similarity">
    <text evidence="5 18">Belongs to the CDS family.</text>
</comment>
<evidence type="ECO:0000256" key="13">
    <source>
        <dbReference type="ARBA" id="ARBA00022989"/>
    </source>
</evidence>
<evidence type="ECO:0000256" key="12">
    <source>
        <dbReference type="ARBA" id="ARBA00022695"/>
    </source>
</evidence>
<feature type="transmembrane region" description="Helical" evidence="19">
    <location>
        <begin position="205"/>
        <end position="226"/>
    </location>
</feature>
<dbReference type="GO" id="GO:0005886">
    <property type="term" value="C:plasma membrane"/>
    <property type="evidence" value="ECO:0007669"/>
    <property type="project" value="UniProtKB-SubCell"/>
</dbReference>
<keyword evidence="17" id="KW-1208">Phospholipid metabolism</keyword>
<evidence type="ECO:0000256" key="2">
    <source>
        <dbReference type="ARBA" id="ARBA00004651"/>
    </source>
</evidence>
<comment type="pathway">
    <text evidence="3 18">Phospholipid metabolism; CDP-diacylglycerol biosynthesis; CDP-diacylglycerol from sn-glycerol 3-phosphate: step 3/3.</text>
</comment>
<dbReference type="eggNOG" id="COG0575">
    <property type="taxonomic scope" value="Bacteria"/>
</dbReference>
<keyword evidence="15 19" id="KW-0472">Membrane</keyword>
<evidence type="ECO:0000313" key="21">
    <source>
        <dbReference type="Proteomes" id="UP000029585"/>
    </source>
</evidence>
<dbReference type="Pfam" id="PF01148">
    <property type="entry name" value="CTP_transf_1"/>
    <property type="match status" value="1"/>
</dbReference>
<proteinExistence type="inferred from homology"/>
<keyword evidence="11 18" id="KW-0812">Transmembrane</keyword>
<comment type="subcellular location">
    <subcellularLocation>
        <location evidence="2">Cell membrane</location>
        <topology evidence="2">Multi-pass membrane protein</topology>
    </subcellularLocation>
</comment>
<keyword evidence="13 19" id="KW-1133">Transmembrane helix</keyword>
<dbReference type="GO" id="GO:0004605">
    <property type="term" value="F:phosphatidate cytidylyltransferase activity"/>
    <property type="evidence" value="ECO:0007669"/>
    <property type="project" value="UniProtKB-EC"/>
</dbReference>
<accession>A0A096B9U5</accession>
<evidence type="ECO:0000256" key="16">
    <source>
        <dbReference type="ARBA" id="ARBA00023209"/>
    </source>
</evidence>
<dbReference type="EMBL" id="ADLO01000054">
    <property type="protein sequence ID" value="KGF55781.1"/>
    <property type="molecule type" value="Genomic_DNA"/>
</dbReference>
<dbReference type="RefSeq" id="WP_024724135.1">
    <property type="nucleotide sequence ID" value="NZ_KN174162.1"/>
</dbReference>
<dbReference type="PANTHER" id="PTHR46382:SF1">
    <property type="entry name" value="PHOSPHATIDATE CYTIDYLYLTRANSFERASE"/>
    <property type="match status" value="1"/>
</dbReference>
<evidence type="ECO:0000256" key="9">
    <source>
        <dbReference type="ARBA" id="ARBA00022516"/>
    </source>
</evidence>
<dbReference type="PANTHER" id="PTHR46382">
    <property type="entry name" value="PHOSPHATIDATE CYTIDYLYLTRANSFERASE"/>
    <property type="match status" value="1"/>
</dbReference>
<evidence type="ECO:0000256" key="7">
    <source>
        <dbReference type="ARBA" id="ARBA00019373"/>
    </source>
</evidence>
<name>A0A096B9U5_FLAPL</name>
<keyword evidence="16" id="KW-0594">Phospholipid biosynthesis</keyword>
<reference evidence="20 21" key="1">
    <citation type="submission" date="2011-08" db="EMBL/GenBank/DDBJ databases">
        <title>The Genome Sequence of Clostridium orbiscindens 1_3_50AFAA.</title>
        <authorList>
            <consortium name="The Broad Institute Genome Sequencing Platform"/>
            <person name="Earl A."/>
            <person name="Ward D."/>
            <person name="Feldgarden M."/>
            <person name="Gevers D."/>
            <person name="Daigneault M."/>
            <person name="Strauss J."/>
            <person name="Allen-Vercoe E."/>
            <person name="Young S.K."/>
            <person name="Zeng Q."/>
            <person name="Gargeya S."/>
            <person name="Fitzgerald M."/>
            <person name="Haas B."/>
            <person name="Abouelleil A."/>
            <person name="Alvarado L."/>
            <person name="Arachchi H.M."/>
            <person name="Berlin A."/>
            <person name="Brown A."/>
            <person name="Chapman S.B."/>
            <person name="Chen Z."/>
            <person name="Dunbar C."/>
            <person name="Freedman E."/>
            <person name="Gearin G."/>
            <person name="Gellesch M."/>
            <person name="Goldberg J."/>
            <person name="Griggs A."/>
            <person name="Gujja S."/>
            <person name="Heiman D."/>
            <person name="Howarth C."/>
            <person name="Larson L."/>
            <person name="Lui A."/>
            <person name="MacDonald P.J.P."/>
            <person name="Montmayeur A."/>
            <person name="Murphy C."/>
            <person name="Neiman D."/>
            <person name="Pearson M."/>
            <person name="Priest M."/>
            <person name="Roberts A."/>
            <person name="Saif S."/>
            <person name="Shea T."/>
            <person name="Shenoy N."/>
            <person name="Sisk P."/>
            <person name="Stolte C."/>
            <person name="Sykes S."/>
            <person name="Wortman J."/>
            <person name="Nusbaum C."/>
            <person name="Birren B."/>
        </authorList>
    </citation>
    <scope>NUCLEOTIDE SEQUENCE [LARGE SCALE GENOMIC DNA]</scope>
    <source>
        <strain evidence="20 21">1_3_50AFAA</strain>
    </source>
</reference>
<evidence type="ECO:0000256" key="19">
    <source>
        <dbReference type="SAM" id="Phobius"/>
    </source>
</evidence>
<feature type="transmembrane region" description="Helical" evidence="19">
    <location>
        <begin position="138"/>
        <end position="159"/>
    </location>
</feature>
<sequence length="275" mass="30244">MGKRIMVAVIFIPLLLVLFYLISPAYPWALCLLIAGLSMIAVHEVLWSTGFLKHTRISGYSIILAGLIPFWVYYDGRPLPALCGLFVYVVLLFAEAIASHKRLSLEKLGGAFFLTVVIPFFLSSFLRIRQMEHWEPLLILPLVAAFISDAFALFAGMAFGRHKLAPELSPKKTVEGAVGGFVGTVVCTVLYGVLLRFAFGYTVNYLYLALYGALGSAISQMGDLSFSYIKRQYGIKDFGNIFPGHGGVLDRFDSVIFCAPLIELLLRFLPAVGGA</sequence>
<feature type="transmembrane region" description="Helical" evidence="19">
    <location>
        <begin position="5"/>
        <end position="21"/>
    </location>
</feature>
<keyword evidence="8" id="KW-1003">Cell membrane</keyword>
<evidence type="ECO:0000256" key="5">
    <source>
        <dbReference type="ARBA" id="ARBA00010185"/>
    </source>
</evidence>
<protein>
    <recommendedName>
        <fullName evidence="7 18">Phosphatidate cytidylyltransferase</fullName>
        <ecNumber evidence="6 18">2.7.7.41</ecNumber>
    </recommendedName>
</protein>
<evidence type="ECO:0000256" key="10">
    <source>
        <dbReference type="ARBA" id="ARBA00022679"/>
    </source>
</evidence>
<evidence type="ECO:0000256" key="11">
    <source>
        <dbReference type="ARBA" id="ARBA00022692"/>
    </source>
</evidence>
<gene>
    <name evidence="20" type="ORF">HMPREF9460_01615</name>
</gene>
<comment type="catalytic activity">
    <reaction evidence="1 18">
        <text>a 1,2-diacyl-sn-glycero-3-phosphate + CTP + H(+) = a CDP-1,2-diacyl-sn-glycerol + diphosphate</text>
        <dbReference type="Rhea" id="RHEA:16229"/>
        <dbReference type="ChEBI" id="CHEBI:15378"/>
        <dbReference type="ChEBI" id="CHEBI:33019"/>
        <dbReference type="ChEBI" id="CHEBI:37563"/>
        <dbReference type="ChEBI" id="CHEBI:58332"/>
        <dbReference type="ChEBI" id="CHEBI:58608"/>
        <dbReference type="EC" id="2.7.7.41"/>
    </reaction>
</comment>
<evidence type="ECO:0000313" key="20">
    <source>
        <dbReference type="EMBL" id="KGF55781.1"/>
    </source>
</evidence>
<dbReference type="PATRIC" id="fig|742738.3.peg.1663"/>
<comment type="caution">
    <text evidence="20">The sequence shown here is derived from an EMBL/GenBank/DDBJ whole genome shotgun (WGS) entry which is preliminary data.</text>
</comment>
<dbReference type="InterPro" id="IPR000374">
    <property type="entry name" value="PC_trans"/>
</dbReference>
<evidence type="ECO:0000256" key="17">
    <source>
        <dbReference type="ARBA" id="ARBA00023264"/>
    </source>
</evidence>
<evidence type="ECO:0000256" key="14">
    <source>
        <dbReference type="ARBA" id="ARBA00023098"/>
    </source>
</evidence>
<keyword evidence="12 18" id="KW-0548">Nucleotidyltransferase</keyword>
<keyword evidence="10 18" id="KW-0808">Transferase</keyword>
<feature type="transmembrane region" description="Helical" evidence="19">
    <location>
        <begin position="180"/>
        <end position="199"/>
    </location>
</feature>
<dbReference type="EC" id="2.7.7.41" evidence="6 18"/>
<evidence type="ECO:0000256" key="1">
    <source>
        <dbReference type="ARBA" id="ARBA00001698"/>
    </source>
</evidence>
<evidence type="ECO:0000256" key="4">
    <source>
        <dbReference type="ARBA" id="ARBA00005189"/>
    </source>
</evidence>
<feature type="transmembrane region" description="Helical" evidence="19">
    <location>
        <begin position="110"/>
        <end position="126"/>
    </location>
</feature>
<organism evidence="20 21">
    <name type="scientific">Flavonifractor plautii 1_3_50AFAA</name>
    <dbReference type="NCBI Taxonomy" id="742738"/>
    <lineage>
        <taxon>Bacteria</taxon>
        <taxon>Bacillati</taxon>
        <taxon>Bacillota</taxon>
        <taxon>Clostridia</taxon>
        <taxon>Eubacteriales</taxon>
        <taxon>Oscillospiraceae</taxon>
        <taxon>Flavonifractor</taxon>
    </lineage>
</organism>
<feature type="transmembrane region" description="Helical" evidence="19">
    <location>
        <begin position="79"/>
        <end position="98"/>
    </location>
</feature>
<keyword evidence="9" id="KW-0444">Lipid biosynthesis</keyword>
<keyword evidence="21" id="KW-1185">Reference proteome</keyword>
<dbReference type="GO" id="GO:0016024">
    <property type="term" value="P:CDP-diacylglycerol biosynthetic process"/>
    <property type="evidence" value="ECO:0007669"/>
    <property type="project" value="UniProtKB-UniPathway"/>
</dbReference>
<comment type="pathway">
    <text evidence="4">Lipid metabolism.</text>
</comment>
<evidence type="ECO:0000256" key="8">
    <source>
        <dbReference type="ARBA" id="ARBA00022475"/>
    </source>
</evidence>
<dbReference type="UniPathway" id="UPA00557">
    <property type="reaction ID" value="UER00614"/>
</dbReference>
<dbReference type="AlphaFoldDB" id="A0A096B9U5"/>
<evidence type="ECO:0000256" key="15">
    <source>
        <dbReference type="ARBA" id="ARBA00023136"/>
    </source>
</evidence>
<keyword evidence="14" id="KW-0443">Lipid metabolism</keyword>
<dbReference type="Proteomes" id="UP000029585">
    <property type="component" value="Unassembled WGS sequence"/>
</dbReference>
<evidence type="ECO:0000256" key="18">
    <source>
        <dbReference type="RuleBase" id="RU003938"/>
    </source>
</evidence>
<dbReference type="PROSITE" id="PS01315">
    <property type="entry name" value="CDS"/>
    <property type="match status" value="1"/>
</dbReference>